<comment type="similarity">
    <text evidence="2">Belongs to the GILT family.</text>
</comment>
<dbReference type="Proteomes" id="UP000659654">
    <property type="component" value="Unassembled WGS sequence"/>
</dbReference>
<evidence type="ECO:0000256" key="2">
    <source>
        <dbReference type="ARBA" id="ARBA00005679"/>
    </source>
</evidence>
<evidence type="ECO:0000256" key="4">
    <source>
        <dbReference type="ARBA" id="ARBA00022729"/>
    </source>
</evidence>
<evidence type="ECO:0000259" key="9">
    <source>
        <dbReference type="PROSITE" id="PS51110"/>
    </source>
</evidence>
<evidence type="ECO:0000313" key="10">
    <source>
        <dbReference type="EMBL" id="CAD5215919.1"/>
    </source>
</evidence>
<dbReference type="GO" id="GO:0005576">
    <property type="term" value="C:extracellular region"/>
    <property type="evidence" value="ECO:0007669"/>
    <property type="project" value="UniProtKB-SubCell"/>
</dbReference>
<sequence>MLGLTFFFGVSVVLGQYQQPQSARPSHHYTNYYQSTNYSPRPQQPQYPQRQLQPSYPQQQSVQVVHHYSTTVSPYSTSVRPTHPTHNAHYTTHQANRQPAPAQQASRHGGCNVPPDFWCDSYEMAQRCDVVKQCEQFKLDRRPLTVTLMYEALCPFCQRFISNHLGNLFNTYRGKVEIELVPWGNSRLLNNGQISCNHGQTECDANRLMSCVIDVVKTKQAIPFIICFERQLGTYPQVQQAMHHCSTFISNAYREIKDCFDGEKGRQLQRQAAYRTMNMRAHPIIEVPYIVINNYSPSTDANGLNIMTIQNQLQKWINMKNKA</sequence>
<dbReference type="InterPro" id="IPR004911">
    <property type="entry name" value="Interferon-induced_GILT"/>
</dbReference>
<evidence type="ECO:0000256" key="5">
    <source>
        <dbReference type="ARBA" id="ARBA00023157"/>
    </source>
</evidence>
<proteinExistence type="inferred from homology"/>
<comment type="subcellular location">
    <subcellularLocation>
        <location evidence="1">Secreted</location>
    </subcellularLocation>
</comment>
<dbReference type="EMBL" id="CAJFCV020000002">
    <property type="protein sequence ID" value="CAG9098278.1"/>
    <property type="molecule type" value="Genomic_DNA"/>
</dbReference>
<feature type="region of interest" description="Disordered" evidence="7">
    <location>
        <begin position="19"/>
        <end position="60"/>
    </location>
</feature>
<dbReference type="Proteomes" id="UP000582659">
    <property type="component" value="Unassembled WGS sequence"/>
</dbReference>
<evidence type="ECO:0000313" key="11">
    <source>
        <dbReference type="EMBL" id="CAG9098278.1"/>
    </source>
</evidence>
<dbReference type="PROSITE" id="PS51110">
    <property type="entry name" value="SAP_A"/>
    <property type="match status" value="1"/>
</dbReference>
<dbReference type="SMR" id="A0A1I7SVU3"/>
<dbReference type="Pfam" id="PF02199">
    <property type="entry name" value="SapA"/>
    <property type="match status" value="1"/>
</dbReference>
<dbReference type="AlphaFoldDB" id="A0A1I7SVU3"/>
<reference evidence="11" key="2">
    <citation type="submission" date="2020-08" db="EMBL/GenBank/DDBJ databases">
        <authorList>
            <person name="Kikuchi T."/>
        </authorList>
    </citation>
    <scope>NUCLEOTIDE SEQUENCE</scope>
    <source>
        <strain evidence="10">Ka4C1</strain>
    </source>
</reference>
<evidence type="ECO:0000256" key="6">
    <source>
        <dbReference type="ARBA" id="ARBA00023180"/>
    </source>
</evidence>
<evidence type="ECO:0000313" key="13">
    <source>
        <dbReference type="Proteomes" id="UP000659654"/>
    </source>
</evidence>
<keyword evidence="13" id="KW-1185">Reference proteome</keyword>
<dbReference type="WBParaSite" id="BXY_1717100.1">
    <property type="protein sequence ID" value="BXY_1717100.1"/>
    <property type="gene ID" value="BXY_1717100"/>
</dbReference>
<feature type="compositionally biased region" description="Polar residues" evidence="7">
    <location>
        <begin position="19"/>
        <end position="37"/>
    </location>
</feature>
<feature type="domain" description="Saposin A-type" evidence="9">
    <location>
        <begin position="104"/>
        <end position="144"/>
    </location>
</feature>
<organism evidence="12 14">
    <name type="scientific">Bursaphelenchus xylophilus</name>
    <name type="common">Pinewood nematode worm</name>
    <name type="synonym">Aphelenchoides xylophilus</name>
    <dbReference type="NCBI Taxonomy" id="6326"/>
    <lineage>
        <taxon>Eukaryota</taxon>
        <taxon>Metazoa</taxon>
        <taxon>Ecdysozoa</taxon>
        <taxon>Nematoda</taxon>
        <taxon>Chromadorea</taxon>
        <taxon>Rhabditida</taxon>
        <taxon>Tylenchina</taxon>
        <taxon>Tylenchomorpha</taxon>
        <taxon>Aphelenchoidea</taxon>
        <taxon>Aphelenchoididae</taxon>
        <taxon>Bursaphelenchus</taxon>
    </lineage>
</organism>
<reference evidence="14" key="1">
    <citation type="submission" date="2016-11" db="UniProtKB">
        <authorList>
            <consortium name="WormBaseParasite"/>
        </authorList>
    </citation>
    <scope>IDENTIFICATION</scope>
</reference>
<dbReference type="EMBL" id="CAJFDI010000002">
    <property type="protein sequence ID" value="CAD5215919.1"/>
    <property type="molecule type" value="Genomic_DNA"/>
</dbReference>
<dbReference type="Proteomes" id="UP000095284">
    <property type="component" value="Unplaced"/>
</dbReference>
<keyword evidence="4 8" id="KW-0732">Signal</keyword>
<feature type="signal peptide" evidence="8">
    <location>
        <begin position="1"/>
        <end position="15"/>
    </location>
</feature>
<dbReference type="eggNOG" id="KOG3160">
    <property type="taxonomic scope" value="Eukaryota"/>
</dbReference>
<accession>A0A1I7SVU3</accession>
<evidence type="ECO:0000256" key="8">
    <source>
        <dbReference type="SAM" id="SignalP"/>
    </source>
</evidence>
<evidence type="ECO:0000313" key="12">
    <source>
        <dbReference type="Proteomes" id="UP000095284"/>
    </source>
</evidence>
<dbReference type="GO" id="GO:0016671">
    <property type="term" value="F:oxidoreductase activity, acting on a sulfur group of donors, disulfide as acceptor"/>
    <property type="evidence" value="ECO:0007669"/>
    <property type="project" value="InterPro"/>
</dbReference>
<name>A0A1I7SVU3_BURXY</name>
<dbReference type="InterPro" id="IPR003119">
    <property type="entry name" value="SAP_A"/>
</dbReference>
<gene>
    <name evidence="10" type="ORF">BXYJ_LOCUS4270</name>
</gene>
<dbReference type="PANTHER" id="PTHR13234:SF11">
    <property type="entry name" value="PRION-LIKE-(Q_N-RICH)-DOMAIN-BEARING PROTEIN"/>
    <property type="match status" value="1"/>
</dbReference>
<keyword evidence="5" id="KW-1015">Disulfide bond</keyword>
<keyword evidence="6" id="KW-0325">Glycoprotein</keyword>
<dbReference type="PANTHER" id="PTHR13234">
    <property type="entry name" value="GAMMA-INTERFERON INDUCIBLE LYSOSOMAL THIOL REDUCTASE GILT"/>
    <property type="match status" value="1"/>
</dbReference>
<keyword evidence="3" id="KW-0964">Secreted</keyword>
<evidence type="ECO:0000313" key="14">
    <source>
        <dbReference type="WBParaSite" id="BXY_1717100.1"/>
    </source>
</evidence>
<protein>
    <submittedName>
        <fullName evidence="10">(pine wood nematode) hypothetical protein</fullName>
    </submittedName>
    <submittedName>
        <fullName evidence="14">Saposin A-type domain-containing protein</fullName>
    </submittedName>
</protein>
<feature type="compositionally biased region" description="Low complexity" evidence="7">
    <location>
        <begin position="38"/>
        <end position="60"/>
    </location>
</feature>
<evidence type="ECO:0000256" key="1">
    <source>
        <dbReference type="ARBA" id="ARBA00004613"/>
    </source>
</evidence>
<evidence type="ECO:0000256" key="3">
    <source>
        <dbReference type="ARBA" id="ARBA00022525"/>
    </source>
</evidence>
<evidence type="ECO:0000256" key="7">
    <source>
        <dbReference type="SAM" id="MobiDB-lite"/>
    </source>
</evidence>
<dbReference type="Pfam" id="PF03227">
    <property type="entry name" value="GILT"/>
    <property type="match status" value="1"/>
</dbReference>
<dbReference type="OrthoDB" id="958254at2759"/>
<feature type="chain" id="PRO_5035400004" evidence="8">
    <location>
        <begin position="16"/>
        <end position="323"/>
    </location>
</feature>